<reference evidence="5 6" key="2">
    <citation type="submission" date="2019-04" db="EMBL/GenBank/DDBJ databases">
        <authorList>
            <consortium name="Pathogen Informatics"/>
        </authorList>
    </citation>
    <scope>NUCLEOTIDE SEQUENCE [LARGE SCALE GENOMIC DNA]</scope>
    <source>
        <strain evidence="2 6">GPSC21</strain>
        <strain evidence="3 5">GPSC47</strain>
    </source>
</reference>
<sequence length="114" mass="12521">MSIAIKVDLQKAKQKLSNESMTRGKIAVASKILLDNEQYIPLRGGELRASGRIVGQGDAVVYGTVYARAQFYGANGIVTFRRYTTPGTGKRWDQVATSKHAEEWARAFVKGMGL</sequence>
<dbReference type="EMBL" id="CAANCB010000017">
    <property type="protein sequence ID" value="VKB80195.1"/>
    <property type="molecule type" value="Genomic_DNA"/>
</dbReference>
<dbReference type="Proteomes" id="UP000358702">
    <property type="component" value="Unassembled WGS sequence"/>
</dbReference>
<evidence type="ECO:0000313" key="1">
    <source>
        <dbReference type="EMBL" id="CIV27185.1"/>
    </source>
</evidence>
<gene>
    <name evidence="1" type="ORF">ERS019316_01175</name>
    <name evidence="3" type="ORF">SAMEA2627268_01461</name>
    <name evidence="2" type="ORF">SAMEA3353631_02151</name>
</gene>
<evidence type="ECO:0000313" key="4">
    <source>
        <dbReference type="Proteomes" id="UP000040910"/>
    </source>
</evidence>
<evidence type="ECO:0000313" key="6">
    <source>
        <dbReference type="Proteomes" id="UP000358702"/>
    </source>
</evidence>
<dbReference type="Proteomes" id="UP000040910">
    <property type="component" value="Unassembled WGS sequence"/>
</dbReference>
<proteinExistence type="predicted"/>
<accession>A0A0T7TPP2</accession>
<organism evidence="3 5">
    <name type="scientific">Streptococcus pneumoniae</name>
    <dbReference type="NCBI Taxonomy" id="1313"/>
    <lineage>
        <taxon>Bacteria</taxon>
        <taxon>Bacillati</taxon>
        <taxon>Bacillota</taxon>
        <taxon>Bacilli</taxon>
        <taxon>Lactobacillales</taxon>
        <taxon>Streptococcaceae</taxon>
        <taxon>Streptococcus</taxon>
    </lineage>
</organism>
<dbReference type="InterPro" id="IPR021080">
    <property type="entry name" value="Minor_capsid_protein"/>
</dbReference>
<dbReference type="EMBL" id="CAAQRO010000010">
    <property type="protein sequence ID" value="VMC96890.1"/>
    <property type="molecule type" value="Genomic_DNA"/>
</dbReference>
<dbReference type="Pfam" id="PF11114">
    <property type="entry name" value="Minor_capsid_2"/>
    <property type="match status" value="1"/>
</dbReference>
<evidence type="ECO:0000313" key="5">
    <source>
        <dbReference type="Proteomes" id="UP000311381"/>
    </source>
</evidence>
<evidence type="ECO:0000313" key="3">
    <source>
        <dbReference type="EMBL" id="VMC96890.1"/>
    </source>
</evidence>
<dbReference type="Proteomes" id="UP000311381">
    <property type="component" value="Unassembled WGS sequence"/>
</dbReference>
<dbReference type="EMBL" id="CKLF01000015">
    <property type="protein sequence ID" value="CIV27185.1"/>
    <property type="molecule type" value="Genomic_DNA"/>
</dbReference>
<dbReference type="RefSeq" id="WP_000020371.1">
    <property type="nucleotide sequence ID" value="NZ_AP026921.1"/>
</dbReference>
<reference evidence="1 4" key="1">
    <citation type="submission" date="2015-03" db="EMBL/GenBank/DDBJ databases">
        <authorList>
            <consortium name="Pathogen Informatics"/>
            <person name="Murphy D."/>
        </authorList>
    </citation>
    <scope>NUCLEOTIDE SEQUENCE [LARGE SCALE GENOMIC DNA]</scope>
    <source>
        <strain evidence="1">SMRU158</strain>
        <strain evidence="4">type strain: N</strain>
    </source>
</reference>
<dbReference type="AlphaFoldDB" id="A0A0T7TPP2"/>
<evidence type="ECO:0000313" key="2">
    <source>
        <dbReference type="EMBL" id="VKB80195.1"/>
    </source>
</evidence>
<name>A0A0T7TPP2_STREE</name>
<protein>
    <submittedName>
        <fullName evidence="3">Minor capsid protein</fullName>
    </submittedName>
</protein>